<comment type="caution">
    <text evidence="1">The sequence shown here is derived from an EMBL/GenBank/DDBJ whole genome shotgun (WGS) entry which is preliminary data.</text>
</comment>
<evidence type="ECO:0000313" key="1">
    <source>
        <dbReference type="EMBL" id="OMO99334.1"/>
    </source>
</evidence>
<accession>A0A1R3JWY0</accession>
<reference evidence="1 2" key="1">
    <citation type="submission" date="2013-09" db="EMBL/GenBank/DDBJ databases">
        <title>Corchorus capsularis genome sequencing.</title>
        <authorList>
            <person name="Alam M."/>
            <person name="Haque M.S."/>
            <person name="Islam M.S."/>
            <person name="Emdad E.M."/>
            <person name="Islam M.M."/>
            <person name="Ahmed B."/>
            <person name="Halim A."/>
            <person name="Hossen Q.M.M."/>
            <person name="Hossain M.Z."/>
            <person name="Ahmed R."/>
            <person name="Khan M.M."/>
            <person name="Islam R."/>
            <person name="Rashid M.M."/>
            <person name="Khan S.A."/>
            <person name="Rahman M.S."/>
            <person name="Alam M."/>
        </authorList>
    </citation>
    <scope>NUCLEOTIDE SEQUENCE [LARGE SCALE GENOMIC DNA]</scope>
    <source>
        <strain evidence="2">cv. CVL-1</strain>
        <tissue evidence="1">Whole seedling</tissue>
    </source>
</reference>
<protein>
    <submittedName>
        <fullName evidence="1">Uncharacterized protein</fullName>
    </submittedName>
</protein>
<gene>
    <name evidence="1" type="ORF">CCACVL1_03847</name>
</gene>
<proteinExistence type="predicted"/>
<name>A0A1R3JWY0_COCAP</name>
<keyword evidence="2" id="KW-1185">Reference proteome</keyword>
<sequence length="30" mass="3491">MDRPAWSKTDKIDRVIRAGSVLDTPRSQYQ</sequence>
<dbReference type="EMBL" id="AWWV01006892">
    <property type="protein sequence ID" value="OMO99334.1"/>
    <property type="molecule type" value="Genomic_DNA"/>
</dbReference>
<dbReference type="Gramene" id="OMO99334">
    <property type="protein sequence ID" value="OMO99334"/>
    <property type="gene ID" value="CCACVL1_03847"/>
</dbReference>
<organism evidence="1 2">
    <name type="scientific">Corchorus capsularis</name>
    <name type="common">Jute</name>
    <dbReference type="NCBI Taxonomy" id="210143"/>
    <lineage>
        <taxon>Eukaryota</taxon>
        <taxon>Viridiplantae</taxon>
        <taxon>Streptophyta</taxon>
        <taxon>Embryophyta</taxon>
        <taxon>Tracheophyta</taxon>
        <taxon>Spermatophyta</taxon>
        <taxon>Magnoliopsida</taxon>
        <taxon>eudicotyledons</taxon>
        <taxon>Gunneridae</taxon>
        <taxon>Pentapetalae</taxon>
        <taxon>rosids</taxon>
        <taxon>malvids</taxon>
        <taxon>Malvales</taxon>
        <taxon>Malvaceae</taxon>
        <taxon>Grewioideae</taxon>
        <taxon>Apeibeae</taxon>
        <taxon>Corchorus</taxon>
    </lineage>
</organism>
<evidence type="ECO:0000313" key="2">
    <source>
        <dbReference type="Proteomes" id="UP000188268"/>
    </source>
</evidence>
<dbReference type="AlphaFoldDB" id="A0A1R3JWY0"/>
<dbReference type="Proteomes" id="UP000188268">
    <property type="component" value="Unassembled WGS sequence"/>
</dbReference>